<name>A0ACD1H8S4_9EURO</name>
<evidence type="ECO:0000313" key="2">
    <source>
        <dbReference type="Proteomes" id="UP000249661"/>
    </source>
</evidence>
<dbReference type="EMBL" id="KZ824958">
    <property type="protein sequence ID" value="RAH69884.1"/>
    <property type="molecule type" value="Genomic_DNA"/>
</dbReference>
<proteinExistence type="predicted"/>
<keyword evidence="2" id="KW-1185">Reference proteome</keyword>
<accession>A0ACD1H8S4</accession>
<gene>
    <name evidence="1" type="ORF">BO66DRAFT_401907</name>
</gene>
<reference evidence="1" key="1">
    <citation type="submission" date="2018-02" db="EMBL/GenBank/DDBJ databases">
        <title>The genomes of Aspergillus section Nigri reveals drivers in fungal speciation.</title>
        <authorList>
            <consortium name="DOE Joint Genome Institute"/>
            <person name="Vesth T.C."/>
            <person name="Nybo J."/>
            <person name="Theobald S."/>
            <person name="Brandl J."/>
            <person name="Frisvad J.C."/>
            <person name="Nielsen K.F."/>
            <person name="Lyhne E.K."/>
            <person name="Kogle M.E."/>
            <person name="Kuo A."/>
            <person name="Riley R."/>
            <person name="Clum A."/>
            <person name="Nolan M."/>
            <person name="Lipzen A."/>
            <person name="Salamov A."/>
            <person name="Henrissat B."/>
            <person name="Wiebenga A."/>
            <person name="De vries R.P."/>
            <person name="Grigoriev I.V."/>
            <person name="Mortensen U.H."/>
            <person name="Andersen M.R."/>
            <person name="Baker S.E."/>
        </authorList>
    </citation>
    <scope>NUCLEOTIDE SEQUENCE</scope>
    <source>
        <strain evidence="1">CBS 121060</strain>
    </source>
</reference>
<sequence length="598" mass="66505">MPWGSAVAYTASMLFKRRNACSAGSWSNHSSNTGARSVGFQPQPPWQVLARNPYHHPVYVITGVPTASPTAPSPSPGKTMHAKIIWAYRFVRSIRRADLASPGRGVWADGVDVDEVAAKWSDSQGDSSEGDSSQSTSVAEEKPEEQDPRPGYGRKGLPGLRPSVGGKGPTGAWSQEALEETLRSGNPMYDYLELVQAAVAGAKKQRNEQGLELDDEETESGESGHFRDRRQVASLISLHRWSRIAAFRPSKTKPATAIAATTFVLPDRVKPLGRMMKPCASALLSACSALGSRRFRRHRGLNSPVYSKYWTTGPVFLFLRGFQGERLAPEPWPRSPVPRLRGGCEGGSGGEDGTQCSTPCPRVAQSVIGRCIQIQGLLHPFSWASTPTPESSISVCKSLRCATASVGVGKTCHIHHNHNRMSNSYKTEEGVRATLFDELHEKFHIVLRYKQLRLSKEYLNADFQTTDPSKASLRTGLVGRDPRHGAVLRRRLRGVQWILVPAPVLHNWVRMWDMFVDEENSDMELHIAYHTNFGTEHPLVSNEHRGQFQWADIEDYRRTEAEYFACVNPRPIEWKEWYDAAQTQPKRNSKTGDKIAIA</sequence>
<organism evidence="1 2">
    <name type="scientific">Aspergillus aculeatinus CBS 121060</name>
    <dbReference type="NCBI Taxonomy" id="1448322"/>
    <lineage>
        <taxon>Eukaryota</taxon>
        <taxon>Fungi</taxon>
        <taxon>Dikarya</taxon>
        <taxon>Ascomycota</taxon>
        <taxon>Pezizomycotina</taxon>
        <taxon>Eurotiomycetes</taxon>
        <taxon>Eurotiomycetidae</taxon>
        <taxon>Eurotiales</taxon>
        <taxon>Aspergillaceae</taxon>
        <taxon>Aspergillus</taxon>
        <taxon>Aspergillus subgen. Circumdati</taxon>
    </lineage>
</organism>
<evidence type="ECO:0000313" key="1">
    <source>
        <dbReference type="EMBL" id="RAH69884.1"/>
    </source>
</evidence>
<dbReference type="Proteomes" id="UP000249661">
    <property type="component" value="Unassembled WGS sequence"/>
</dbReference>
<protein>
    <submittedName>
        <fullName evidence="1">Uncharacterized protein</fullName>
    </submittedName>
</protein>